<evidence type="ECO:0000313" key="3">
    <source>
        <dbReference type="Proteomes" id="UP000184082"/>
    </source>
</evidence>
<dbReference type="STRING" id="1121266.SAMN02745883_02274"/>
<dbReference type="Proteomes" id="UP000184082">
    <property type="component" value="Unassembled WGS sequence"/>
</dbReference>
<keyword evidence="1" id="KW-0175">Coiled coil</keyword>
<protein>
    <submittedName>
        <fullName evidence="2">Uncharacterized protein</fullName>
    </submittedName>
</protein>
<dbReference type="EMBL" id="FRAJ01000024">
    <property type="protein sequence ID" value="SHK53298.1"/>
    <property type="molecule type" value="Genomic_DNA"/>
</dbReference>
<dbReference type="RefSeq" id="WP_072968625.1">
    <property type="nucleotide sequence ID" value="NZ_FRAJ01000024.1"/>
</dbReference>
<reference evidence="2 3" key="1">
    <citation type="submission" date="2016-11" db="EMBL/GenBank/DDBJ databases">
        <authorList>
            <person name="Jaros S."/>
            <person name="Januszkiewicz K."/>
            <person name="Wedrychowicz H."/>
        </authorList>
    </citation>
    <scope>NUCLEOTIDE SEQUENCE [LARGE SCALE GENOMIC DNA]</scope>
    <source>
        <strain evidence="2 3">DSM 14501</strain>
    </source>
</reference>
<dbReference type="AlphaFoldDB" id="A0A1M6T967"/>
<evidence type="ECO:0000313" key="2">
    <source>
        <dbReference type="EMBL" id="SHK53298.1"/>
    </source>
</evidence>
<sequence length="97" mass="11526">MDIKKISNKIVSTASDVSRQADYLVSISEYKMDIKHLNKEIEKLELLIGKYIYNWFFNKSFAIKDVPRLCREIREKERELKKIEGKVAQLKKNFNSK</sequence>
<feature type="coiled-coil region" evidence="1">
    <location>
        <begin position="27"/>
        <end position="93"/>
    </location>
</feature>
<name>A0A1M6T967_9FIRM</name>
<gene>
    <name evidence="2" type="ORF">SAMN02745883_02274</name>
</gene>
<evidence type="ECO:0000256" key="1">
    <source>
        <dbReference type="SAM" id="Coils"/>
    </source>
</evidence>
<organism evidence="2 3">
    <name type="scientific">Caminicella sporogenes DSM 14501</name>
    <dbReference type="NCBI Taxonomy" id="1121266"/>
    <lineage>
        <taxon>Bacteria</taxon>
        <taxon>Bacillati</taxon>
        <taxon>Bacillota</taxon>
        <taxon>Clostridia</taxon>
        <taxon>Peptostreptococcales</taxon>
        <taxon>Caminicellaceae</taxon>
        <taxon>Caminicella</taxon>
    </lineage>
</organism>
<keyword evidence="3" id="KW-1185">Reference proteome</keyword>
<proteinExistence type="predicted"/>
<accession>A0A1M6T967</accession>